<organism evidence="6 7">
    <name type="scientific">Thermanaeromonas toyohensis ToBE</name>
    <dbReference type="NCBI Taxonomy" id="698762"/>
    <lineage>
        <taxon>Bacteria</taxon>
        <taxon>Bacillati</taxon>
        <taxon>Bacillota</taxon>
        <taxon>Clostridia</taxon>
        <taxon>Neomoorellales</taxon>
        <taxon>Neomoorellaceae</taxon>
        <taxon>Thermanaeromonas</taxon>
    </lineage>
</organism>
<keyword evidence="4 5" id="KW-0862">Zinc</keyword>
<feature type="binding site" evidence="5">
    <location>
        <position position="76"/>
    </location>
    <ligand>
        <name>Zn(2+)</name>
        <dbReference type="ChEBI" id="CHEBI:29105"/>
    </ligand>
</feature>
<dbReference type="STRING" id="698762.SAMN00808754_2604"/>
<feature type="binding site" evidence="5">
    <location>
        <position position="2"/>
    </location>
    <ligand>
        <name>Ni(2+)</name>
        <dbReference type="ChEBI" id="CHEBI:49786"/>
    </ligand>
</feature>
<evidence type="ECO:0000256" key="2">
    <source>
        <dbReference type="ARBA" id="ARBA00022596"/>
    </source>
</evidence>
<evidence type="ECO:0000256" key="1">
    <source>
        <dbReference type="ARBA" id="ARBA00010748"/>
    </source>
</evidence>
<dbReference type="PIRSF" id="PIRSF004761">
    <property type="entry name" value="Hydrgn_mat_HypA"/>
    <property type="match status" value="1"/>
</dbReference>
<dbReference type="OrthoDB" id="9800361at2"/>
<keyword evidence="7" id="KW-1185">Reference proteome</keyword>
<evidence type="ECO:0000256" key="4">
    <source>
        <dbReference type="ARBA" id="ARBA00022833"/>
    </source>
</evidence>
<sequence>MHELSLAQEAIRLVVQDASRRGLKRVTLVKILVGEWTAVLPEAFRLAFECASRGTIVEGARLEIEEAPARALCCTCGLEFHPKEWFLLCPRCSTPGAQLLSGREMQIVSYEGSLALEKAQ</sequence>
<comment type="similarity">
    <text evidence="1 5">Belongs to the HypA/HybF family.</text>
</comment>
<evidence type="ECO:0000313" key="7">
    <source>
        <dbReference type="Proteomes" id="UP000192569"/>
    </source>
</evidence>
<dbReference type="PROSITE" id="PS01249">
    <property type="entry name" value="HYPA"/>
    <property type="match status" value="1"/>
</dbReference>
<feature type="binding site" evidence="5">
    <location>
        <position position="89"/>
    </location>
    <ligand>
        <name>Zn(2+)</name>
        <dbReference type="ChEBI" id="CHEBI:29105"/>
    </ligand>
</feature>
<dbReference type="AlphaFoldDB" id="A0A1W1VZW8"/>
<dbReference type="Proteomes" id="UP000192569">
    <property type="component" value="Chromosome I"/>
</dbReference>
<protein>
    <recommendedName>
        <fullName evidence="5">Hydrogenase maturation factor HypA</fullName>
    </recommendedName>
</protein>
<evidence type="ECO:0000256" key="3">
    <source>
        <dbReference type="ARBA" id="ARBA00022723"/>
    </source>
</evidence>
<dbReference type="InterPro" id="IPR020538">
    <property type="entry name" value="Hydgase_Ni_incorp_HypA/HybF_CS"/>
</dbReference>
<keyword evidence="3 5" id="KW-0479">Metal-binding</keyword>
<dbReference type="PANTHER" id="PTHR34535">
    <property type="entry name" value="HYDROGENASE MATURATION FACTOR HYPA"/>
    <property type="match status" value="1"/>
</dbReference>
<gene>
    <name evidence="5" type="primary">hypA</name>
    <name evidence="6" type="ORF">SAMN00808754_2604</name>
</gene>
<dbReference type="Gene3D" id="3.30.2320.80">
    <property type="match status" value="1"/>
</dbReference>
<comment type="function">
    <text evidence="5">Involved in the maturation of [NiFe] hydrogenases. Required for nickel insertion into the metal center of the hydrogenase.</text>
</comment>
<dbReference type="EMBL" id="LT838272">
    <property type="protein sequence ID" value="SMB98888.1"/>
    <property type="molecule type" value="Genomic_DNA"/>
</dbReference>
<feature type="binding site" evidence="5">
    <location>
        <position position="73"/>
    </location>
    <ligand>
        <name>Zn(2+)</name>
        <dbReference type="ChEBI" id="CHEBI:29105"/>
    </ligand>
</feature>
<dbReference type="GO" id="GO:0008270">
    <property type="term" value="F:zinc ion binding"/>
    <property type="evidence" value="ECO:0007669"/>
    <property type="project" value="UniProtKB-UniRule"/>
</dbReference>
<name>A0A1W1VZW8_9FIRM</name>
<evidence type="ECO:0000313" key="6">
    <source>
        <dbReference type="EMBL" id="SMB98888.1"/>
    </source>
</evidence>
<dbReference type="GO" id="GO:0016151">
    <property type="term" value="F:nickel cation binding"/>
    <property type="evidence" value="ECO:0007669"/>
    <property type="project" value="UniProtKB-UniRule"/>
</dbReference>
<dbReference type="PANTHER" id="PTHR34535:SF3">
    <property type="entry name" value="HYDROGENASE MATURATION FACTOR HYPA"/>
    <property type="match status" value="1"/>
</dbReference>
<evidence type="ECO:0000256" key="5">
    <source>
        <dbReference type="HAMAP-Rule" id="MF_00213"/>
    </source>
</evidence>
<dbReference type="NCBIfam" id="TIGR00100">
    <property type="entry name" value="hypA"/>
    <property type="match status" value="1"/>
</dbReference>
<dbReference type="HAMAP" id="MF_00213">
    <property type="entry name" value="HypA_HybF"/>
    <property type="match status" value="1"/>
</dbReference>
<accession>A0A1W1VZW8</accession>
<reference evidence="6 7" key="1">
    <citation type="submission" date="2017-04" db="EMBL/GenBank/DDBJ databases">
        <authorList>
            <person name="Afonso C.L."/>
            <person name="Miller P.J."/>
            <person name="Scott M.A."/>
            <person name="Spackman E."/>
            <person name="Goraichik I."/>
            <person name="Dimitrov K.M."/>
            <person name="Suarez D.L."/>
            <person name="Swayne D.E."/>
        </authorList>
    </citation>
    <scope>NUCLEOTIDE SEQUENCE [LARGE SCALE GENOMIC DNA]</scope>
    <source>
        <strain evidence="6 7">ToBE</strain>
    </source>
</reference>
<dbReference type="GO" id="GO:0051604">
    <property type="term" value="P:protein maturation"/>
    <property type="evidence" value="ECO:0007669"/>
    <property type="project" value="InterPro"/>
</dbReference>
<dbReference type="Pfam" id="PF01155">
    <property type="entry name" value="HypA"/>
    <property type="match status" value="1"/>
</dbReference>
<feature type="binding site" evidence="5">
    <location>
        <position position="92"/>
    </location>
    <ligand>
        <name>Zn(2+)</name>
        <dbReference type="ChEBI" id="CHEBI:29105"/>
    </ligand>
</feature>
<dbReference type="InterPro" id="IPR000688">
    <property type="entry name" value="HypA/HybF"/>
</dbReference>
<keyword evidence="2 5" id="KW-0533">Nickel</keyword>
<dbReference type="RefSeq" id="WP_084666260.1">
    <property type="nucleotide sequence ID" value="NZ_LT838272.1"/>
</dbReference>
<proteinExistence type="inferred from homology"/>